<dbReference type="Pfam" id="PF01266">
    <property type="entry name" value="DAO"/>
    <property type="match status" value="1"/>
</dbReference>
<organism evidence="8 9">
    <name type="scientific">Exidia glandulosa HHB12029</name>
    <dbReference type="NCBI Taxonomy" id="1314781"/>
    <lineage>
        <taxon>Eukaryota</taxon>
        <taxon>Fungi</taxon>
        <taxon>Dikarya</taxon>
        <taxon>Basidiomycota</taxon>
        <taxon>Agaricomycotina</taxon>
        <taxon>Agaricomycetes</taxon>
        <taxon>Auriculariales</taxon>
        <taxon>Exidiaceae</taxon>
        <taxon>Exidia</taxon>
    </lineage>
</organism>
<feature type="binding site" evidence="6">
    <location>
        <position position="175"/>
    </location>
    <ligand>
        <name>FAD</name>
        <dbReference type="ChEBI" id="CHEBI:57692"/>
    </ligand>
</feature>
<reference evidence="8 9" key="1">
    <citation type="journal article" date="2016" name="Mol. Biol. Evol.">
        <title>Comparative Genomics of Early-Diverging Mushroom-Forming Fungi Provides Insights into the Origins of Lignocellulose Decay Capabilities.</title>
        <authorList>
            <person name="Nagy L.G."/>
            <person name="Riley R."/>
            <person name="Tritt A."/>
            <person name="Adam C."/>
            <person name="Daum C."/>
            <person name="Floudas D."/>
            <person name="Sun H."/>
            <person name="Yadav J.S."/>
            <person name="Pangilinan J."/>
            <person name="Larsson K.H."/>
            <person name="Matsuura K."/>
            <person name="Barry K."/>
            <person name="Labutti K."/>
            <person name="Kuo R."/>
            <person name="Ohm R.A."/>
            <person name="Bhattacharya S.S."/>
            <person name="Shirouzu T."/>
            <person name="Yoshinaga Y."/>
            <person name="Martin F.M."/>
            <person name="Grigoriev I.V."/>
            <person name="Hibbett D.S."/>
        </authorList>
    </citation>
    <scope>NUCLEOTIDE SEQUENCE [LARGE SCALE GENOMIC DNA]</scope>
    <source>
        <strain evidence="8 9">HHB12029</strain>
    </source>
</reference>
<dbReference type="Proteomes" id="UP000077266">
    <property type="component" value="Unassembled WGS sequence"/>
</dbReference>
<dbReference type="InterPro" id="IPR006076">
    <property type="entry name" value="FAD-dep_OxRdtase"/>
</dbReference>
<dbReference type="AlphaFoldDB" id="A0A165MW03"/>
<comment type="cofactor">
    <cofactor evidence="1 6">
        <name>FAD</name>
        <dbReference type="ChEBI" id="CHEBI:57692"/>
    </cofactor>
</comment>
<evidence type="ECO:0000313" key="8">
    <source>
        <dbReference type="EMBL" id="KZV99843.1"/>
    </source>
</evidence>
<feature type="binding site" evidence="6">
    <location>
        <position position="346"/>
    </location>
    <ligand>
        <name>D-dopa</name>
        <dbReference type="ChEBI" id="CHEBI:149689"/>
    </ligand>
</feature>
<comment type="similarity">
    <text evidence="2">Belongs to the DAMOX/DASOX family.</text>
</comment>
<evidence type="ECO:0000256" key="5">
    <source>
        <dbReference type="ARBA" id="ARBA00023002"/>
    </source>
</evidence>
<dbReference type="GO" id="GO:0005737">
    <property type="term" value="C:cytoplasm"/>
    <property type="evidence" value="ECO:0007669"/>
    <property type="project" value="TreeGrafter"/>
</dbReference>
<evidence type="ECO:0000256" key="6">
    <source>
        <dbReference type="PIRSR" id="PIRSR000189-1"/>
    </source>
</evidence>
<dbReference type="SUPFAM" id="SSF51971">
    <property type="entry name" value="Nucleotide-binding domain"/>
    <property type="match status" value="1"/>
</dbReference>
<proteinExistence type="inferred from homology"/>
<sequence length="368" mass="40035">MTAKKHIVVLGAGVIGLSTAVHLLETKRDVYDVTIIADALPSDDRKSGLAHYASLWAGAQHVSFASLEDTLQQQLDRATFKRMWEMSDPSTATSSLFMRLKQTEYYRSVPSDVAQGKAALDFMPDFRYLKEEELADKGAKAGLEFTTVTIDVPTYLAYLLARALALGGRLLRARVMHISQVYSGAFTPTRPVDAVIVCTGLGARSLGGVEDLTVFPIRGQTVLIKAPWVDWGVTLSGSGKHKPGEELLEPPVYVIPRASGEVIIGGAMEPDDYFPLPRAGTTKSILERALKLAPQLVQTPNPTLSDLEALILEEGCGFRPGRRDGIRLEAGKWEDKVVVYNYGHAGQGYQSSWGSAEEAVRLLDAAFA</sequence>
<dbReference type="PIRSF" id="PIRSF000189">
    <property type="entry name" value="D-aa_oxidase"/>
    <property type="match status" value="1"/>
</dbReference>
<feature type="binding site" evidence="6">
    <location>
        <position position="253"/>
    </location>
    <ligand>
        <name>D-dopa</name>
        <dbReference type="ChEBI" id="CHEBI:149689"/>
    </ligand>
</feature>
<keyword evidence="4 6" id="KW-0274">FAD</keyword>
<evidence type="ECO:0000259" key="7">
    <source>
        <dbReference type="Pfam" id="PF01266"/>
    </source>
</evidence>
<dbReference type="GO" id="GO:0003884">
    <property type="term" value="F:D-amino-acid oxidase activity"/>
    <property type="evidence" value="ECO:0007669"/>
    <property type="project" value="InterPro"/>
</dbReference>
<dbReference type="EMBL" id="KV425906">
    <property type="protein sequence ID" value="KZV99843.1"/>
    <property type="molecule type" value="Genomic_DNA"/>
</dbReference>
<dbReference type="GO" id="GO:0071949">
    <property type="term" value="F:FAD binding"/>
    <property type="evidence" value="ECO:0007669"/>
    <property type="project" value="InterPro"/>
</dbReference>
<dbReference type="PANTHER" id="PTHR11530:SF11">
    <property type="entry name" value="D-ASPARTATE OXIDASE"/>
    <property type="match status" value="1"/>
</dbReference>
<dbReference type="InParanoid" id="A0A165MW03"/>
<dbReference type="PANTHER" id="PTHR11530">
    <property type="entry name" value="D-AMINO ACID OXIDASE"/>
    <property type="match status" value="1"/>
</dbReference>
<gene>
    <name evidence="8" type="ORF">EXIGLDRAFT_723899</name>
</gene>
<keyword evidence="5" id="KW-0560">Oxidoreductase</keyword>
<dbReference type="OrthoDB" id="2015447at2759"/>
<dbReference type="SUPFAM" id="SSF54373">
    <property type="entry name" value="FAD-linked reductases, C-terminal domain"/>
    <property type="match status" value="1"/>
</dbReference>
<accession>A0A165MW03</accession>
<feature type="binding site" evidence="6">
    <location>
        <position position="199"/>
    </location>
    <ligand>
        <name>FAD</name>
        <dbReference type="ChEBI" id="CHEBI:57692"/>
    </ligand>
</feature>
<dbReference type="Gene3D" id="3.30.9.10">
    <property type="entry name" value="D-Amino Acid Oxidase, subunit A, domain 2"/>
    <property type="match status" value="1"/>
</dbReference>
<dbReference type="STRING" id="1314781.A0A165MW03"/>
<evidence type="ECO:0000256" key="3">
    <source>
        <dbReference type="ARBA" id="ARBA00022630"/>
    </source>
</evidence>
<evidence type="ECO:0000256" key="1">
    <source>
        <dbReference type="ARBA" id="ARBA00001974"/>
    </source>
</evidence>
<evidence type="ECO:0000256" key="4">
    <source>
        <dbReference type="ARBA" id="ARBA00022827"/>
    </source>
</evidence>
<feature type="domain" description="FAD dependent oxidoreductase" evidence="7">
    <location>
        <begin position="7"/>
        <end position="361"/>
    </location>
</feature>
<dbReference type="GO" id="GO:0019478">
    <property type="term" value="P:D-amino acid catabolic process"/>
    <property type="evidence" value="ECO:0007669"/>
    <property type="project" value="TreeGrafter"/>
</dbReference>
<name>A0A165MW03_EXIGL</name>
<keyword evidence="3" id="KW-0285">Flavoprotein</keyword>
<keyword evidence="9" id="KW-1185">Reference proteome</keyword>
<dbReference type="InterPro" id="IPR023209">
    <property type="entry name" value="DAO"/>
</dbReference>
<dbReference type="Gene3D" id="3.40.50.720">
    <property type="entry name" value="NAD(P)-binding Rossmann-like Domain"/>
    <property type="match status" value="1"/>
</dbReference>
<evidence type="ECO:0000313" key="9">
    <source>
        <dbReference type="Proteomes" id="UP000077266"/>
    </source>
</evidence>
<feature type="binding site" evidence="6">
    <location>
        <position position="319"/>
    </location>
    <ligand>
        <name>D-dopa</name>
        <dbReference type="ChEBI" id="CHEBI:149689"/>
    </ligand>
</feature>
<protein>
    <submittedName>
        <fullName evidence="8">FAD dependent oxidoreductase</fullName>
    </submittedName>
</protein>
<evidence type="ECO:0000256" key="2">
    <source>
        <dbReference type="ARBA" id="ARBA00006730"/>
    </source>
</evidence>